<dbReference type="EMBL" id="JATAAI010000002">
    <property type="protein sequence ID" value="KAK1748021.1"/>
    <property type="molecule type" value="Genomic_DNA"/>
</dbReference>
<accession>A0AAD8YMT6</accession>
<proteinExistence type="predicted"/>
<protein>
    <submittedName>
        <fullName evidence="2">Uncharacterized protein</fullName>
    </submittedName>
</protein>
<feature type="region of interest" description="Disordered" evidence="1">
    <location>
        <begin position="287"/>
        <end position="322"/>
    </location>
</feature>
<comment type="caution">
    <text evidence="2">The sequence shown here is derived from an EMBL/GenBank/DDBJ whole genome shotgun (WGS) entry which is preliminary data.</text>
</comment>
<sequence>YQLIFHQLQLEFSRSAGNQTLHTFYATAPDYARSRFINPLWPKIMMEFNNWSMPHPSAVSAAAAEKAAAAAAAANSVYAVVTPTGDEFEQLHSQQSANNSVSIESAAVAVSSAAPSAAATAGSAAFPCCGYYHPNPSSTSTFTPPPSGGSYGHPSYAPSAASLVPGYHPIADHKDEGSVMEAAQALCFLKTLGAGCPPQRSGTVVDVAMKMMSSEKNEHFHHDQEGALLRSLDVVEDAATSDNHVLSNSLVHPDRLAIDDDVDEVNKLHQYVRKELLEIFVVPQISDSDSEDDEDDDEAYRVTKKRKNNEPASLPTTRAAAARRESFASATTSIAAAASTTTATSSSTQRHYPGRVGFRCVHCADCRRKSASKAAFFPLRLTNVYREVCAWQRIHFKTCPMIPESVREKYDHYKMIDTSRGKVRYWESSAKKIGLQNNPDRYDGIIFANTAWRG</sequence>
<dbReference type="AlphaFoldDB" id="A0AAD8YMT6"/>
<name>A0AAD8YMT6_9STRA</name>
<feature type="compositionally biased region" description="Acidic residues" evidence="1">
    <location>
        <begin position="288"/>
        <end position="298"/>
    </location>
</feature>
<evidence type="ECO:0000313" key="3">
    <source>
        <dbReference type="Proteomes" id="UP001224775"/>
    </source>
</evidence>
<feature type="non-terminal residue" evidence="2">
    <location>
        <position position="454"/>
    </location>
</feature>
<keyword evidence="3" id="KW-1185">Reference proteome</keyword>
<organism evidence="2 3">
    <name type="scientific">Skeletonema marinoi</name>
    <dbReference type="NCBI Taxonomy" id="267567"/>
    <lineage>
        <taxon>Eukaryota</taxon>
        <taxon>Sar</taxon>
        <taxon>Stramenopiles</taxon>
        <taxon>Ochrophyta</taxon>
        <taxon>Bacillariophyta</taxon>
        <taxon>Coscinodiscophyceae</taxon>
        <taxon>Thalassiosirophycidae</taxon>
        <taxon>Thalassiosirales</taxon>
        <taxon>Skeletonemataceae</taxon>
        <taxon>Skeletonema</taxon>
        <taxon>Skeletonema marinoi-dohrnii complex</taxon>
    </lineage>
</organism>
<evidence type="ECO:0000313" key="2">
    <source>
        <dbReference type="EMBL" id="KAK1748021.1"/>
    </source>
</evidence>
<reference evidence="2" key="1">
    <citation type="submission" date="2023-06" db="EMBL/GenBank/DDBJ databases">
        <title>Survivors Of The Sea: Transcriptome response of Skeletonema marinoi to long-term dormancy.</title>
        <authorList>
            <person name="Pinder M.I.M."/>
            <person name="Kourtchenko O."/>
            <person name="Robertson E.K."/>
            <person name="Larsson T."/>
            <person name="Maumus F."/>
            <person name="Osuna-Cruz C.M."/>
            <person name="Vancaester E."/>
            <person name="Stenow R."/>
            <person name="Vandepoele K."/>
            <person name="Ploug H."/>
            <person name="Bruchert V."/>
            <person name="Godhe A."/>
            <person name="Topel M."/>
        </authorList>
    </citation>
    <scope>NUCLEOTIDE SEQUENCE</scope>
    <source>
        <strain evidence="2">R05AC</strain>
    </source>
</reference>
<evidence type="ECO:0000256" key="1">
    <source>
        <dbReference type="SAM" id="MobiDB-lite"/>
    </source>
</evidence>
<gene>
    <name evidence="2" type="ORF">QTG54_001984</name>
</gene>
<dbReference type="Proteomes" id="UP001224775">
    <property type="component" value="Unassembled WGS sequence"/>
</dbReference>